<organism evidence="2 3">
    <name type="scientific">Quisquiliibacterium transsilvanicum</name>
    <dbReference type="NCBI Taxonomy" id="1549638"/>
    <lineage>
        <taxon>Bacteria</taxon>
        <taxon>Pseudomonadati</taxon>
        <taxon>Pseudomonadota</taxon>
        <taxon>Betaproteobacteria</taxon>
        <taxon>Burkholderiales</taxon>
        <taxon>Burkholderiaceae</taxon>
        <taxon>Quisquiliibacterium</taxon>
    </lineage>
</organism>
<evidence type="ECO:0000313" key="3">
    <source>
        <dbReference type="Proteomes" id="UP000532440"/>
    </source>
</evidence>
<dbReference type="EMBL" id="JACHGB010000003">
    <property type="protein sequence ID" value="MBB5271361.1"/>
    <property type="molecule type" value="Genomic_DNA"/>
</dbReference>
<proteinExistence type="predicted"/>
<dbReference type="RefSeq" id="WP_183965668.1">
    <property type="nucleotide sequence ID" value="NZ_BAABEW010000001.1"/>
</dbReference>
<protein>
    <submittedName>
        <fullName evidence="2">ACR3 family arsenite efflux pump ArsB</fullName>
    </submittedName>
</protein>
<accession>A0A7W8M7U6</accession>
<keyword evidence="1" id="KW-1133">Transmembrane helix</keyword>
<keyword evidence="3" id="KW-1185">Reference proteome</keyword>
<reference evidence="2 3" key="1">
    <citation type="submission" date="2020-08" db="EMBL/GenBank/DDBJ databases">
        <title>Genomic Encyclopedia of Type Strains, Phase IV (KMG-IV): sequencing the most valuable type-strain genomes for metagenomic binning, comparative biology and taxonomic classification.</title>
        <authorList>
            <person name="Goeker M."/>
        </authorList>
    </citation>
    <scope>NUCLEOTIDE SEQUENCE [LARGE SCALE GENOMIC DNA]</scope>
    <source>
        <strain evidence="2 3">DSM 29781</strain>
    </source>
</reference>
<dbReference type="AlphaFoldDB" id="A0A7W8M7U6"/>
<gene>
    <name evidence="2" type="ORF">HNQ70_001371</name>
</gene>
<dbReference type="Proteomes" id="UP000532440">
    <property type="component" value="Unassembled WGS sequence"/>
</dbReference>
<evidence type="ECO:0000313" key="2">
    <source>
        <dbReference type="EMBL" id="MBB5271361.1"/>
    </source>
</evidence>
<keyword evidence="1" id="KW-0812">Transmembrane</keyword>
<feature type="transmembrane region" description="Helical" evidence="1">
    <location>
        <begin position="36"/>
        <end position="54"/>
    </location>
</feature>
<comment type="caution">
    <text evidence="2">The sequence shown here is derived from an EMBL/GenBank/DDBJ whole genome shotgun (WGS) entry which is preliminary data.</text>
</comment>
<name>A0A7W8M7U6_9BURK</name>
<evidence type="ECO:0000256" key="1">
    <source>
        <dbReference type="SAM" id="Phobius"/>
    </source>
</evidence>
<keyword evidence="1" id="KW-0472">Membrane</keyword>
<sequence length="75" mass="8647">MQTYLIVRRARRDRLARMPKVRTSEDREAERRSESLAVALFVAFVVVPLVLLFADRLADLDYGQRALMAVVEVAR</sequence>